<dbReference type="AlphaFoldDB" id="A0A1H9URB5"/>
<accession>A0A1H9URB5</accession>
<dbReference type="RefSeq" id="WP_092828101.1">
    <property type="nucleotide sequence ID" value="NZ_FOGS01000007.1"/>
</dbReference>
<evidence type="ECO:0000313" key="1">
    <source>
        <dbReference type="EMBL" id="SES11879.1"/>
    </source>
</evidence>
<evidence type="ECO:0000313" key="2">
    <source>
        <dbReference type="Proteomes" id="UP000198505"/>
    </source>
</evidence>
<proteinExistence type="predicted"/>
<organism evidence="1 2">
    <name type="scientific">Vreelandella subterranea</name>
    <dbReference type="NCBI Taxonomy" id="416874"/>
    <lineage>
        <taxon>Bacteria</taxon>
        <taxon>Pseudomonadati</taxon>
        <taxon>Pseudomonadota</taxon>
        <taxon>Gammaproteobacteria</taxon>
        <taxon>Oceanospirillales</taxon>
        <taxon>Halomonadaceae</taxon>
        <taxon>Vreelandella</taxon>
    </lineage>
</organism>
<dbReference type="EMBL" id="FOGS01000007">
    <property type="protein sequence ID" value="SES11879.1"/>
    <property type="molecule type" value="Genomic_DNA"/>
</dbReference>
<dbReference type="Proteomes" id="UP000198505">
    <property type="component" value="Unassembled WGS sequence"/>
</dbReference>
<dbReference type="STRING" id="416874.SAMN04487958_107167"/>
<gene>
    <name evidence="1" type="ORF">SAMN04487958_107167</name>
</gene>
<name>A0A1H9URB5_9GAMM</name>
<protein>
    <submittedName>
        <fullName evidence="1">Uncharacterized protein</fullName>
    </submittedName>
</protein>
<sequence>MDDTVFTDEEISTLLSVEKRVQNPRAHWKEQKGSRQRNYKLVSACGKHFEMYIRQNMRIEDAFSCGLRFIHPKGKEHNLTLCRYNGSDHTHSNPLESSDIIHERCHIHRATHRYIQAGRKPEHYAETTDRYTSLEGAIEALCHDCSIIFPDSNPLSDVHNDLFGGSPQT</sequence>
<reference evidence="2" key="1">
    <citation type="submission" date="2016-10" db="EMBL/GenBank/DDBJ databases">
        <authorList>
            <person name="Varghese N."/>
            <person name="Submissions S."/>
        </authorList>
    </citation>
    <scope>NUCLEOTIDE SEQUENCE [LARGE SCALE GENOMIC DNA]</scope>
    <source>
        <strain evidence="2">CGMCC 1.6495</strain>
    </source>
</reference>
<keyword evidence="2" id="KW-1185">Reference proteome</keyword>